<feature type="signal peptide" evidence="10">
    <location>
        <begin position="1"/>
        <end position="20"/>
    </location>
</feature>
<proteinExistence type="inferred from homology"/>
<dbReference type="Pfam" id="PF13715">
    <property type="entry name" value="CarbopepD_reg_2"/>
    <property type="match status" value="1"/>
</dbReference>
<keyword evidence="7 8" id="KW-0998">Cell outer membrane</keyword>
<dbReference type="Gene3D" id="2.170.130.10">
    <property type="entry name" value="TonB-dependent receptor, plug domain"/>
    <property type="match status" value="1"/>
</dbReference>
<dbReference type="InterPro" id="IPR036942">
    <property type="entry name" value="Beta-barrel_TonB_sf"/>
</dbReference>
<dbReference type="AlphaFoldDB" id="A0A918USK9"/>
<evidence type="ECO:0000259" key="11">
    <source>
        <dbReference type="Pfam" id="PF00593"/>
    </source>
</evidence>
<keyword evidence="5 9" id="KW-0798">TonB box</keyword>
<dbReference type="InterPro" id="IPR037066">
    <property type="entry name" value="Plug_dom_sf"/>
</dbReference>
<comment type="subcellular location">
    <subcellularLocation>
        <location evidence="1 8">Cell outer membrane</location>
        <topology evidence="1 8">Multi-pass membrane protein</topology>
    </subcellularLocation>
</comment>
<keyword evidence="10" id="KW-0732">Signal</keyword>
<dbReference type="NCBIfam" id="TIGR04057">
    <property type="entry name" value="SusC_RagA_signa"/>
    <property type="match status" value="1"/>
</dbReference>
<evidence type="ECO:0000256" key="4">
    <source>
        <dbReference type="ARBA" id="ARBA00022692"/>
    </source>
</evidence>
<dbReference type="InterPro" id="IPR012910">
    <property type="entry name" value="Plug_dom"/>
</dbReference>
<evidence type="ECO:0000313" key="14">
    <source>
        <dbReference type="Proteomes" id="UP000619457"/>
    </source>
</evidence>
<dbReference type="GO" id="GO:0009279">
    <property type="term" value="C:cell outer membrane"/>
    <property type="evidence" value="ECO:0007669"/>
    <property type="project" value="UniProtKB-SubCell"/>
</dbReference>
<accession>A0A918USK9</accession>
<dbReference type="InterPro" id="IPR008969">
    <property type="entry name" value="CarboxyPept-like_regulatory"/>
</dbReference>
<evidence type="ECO:0000256" key="7">
    <source>
        <dbReference type="ARBA" id="ARBA00023237"/>
    </source>
</evidence>
<dbReference type="Gene3D" id="2.60.40.1120">
    <property type="entry name" value="Carboxypeptidase-like, regulatory domain"/>
    <property type="match status" value="1"/>
</dbReference>
<feature type="domain" description="TonB-dependent receptor-like beta-barrel" evidence="11">
    <location>
        <begin position="435"/>
        <end position="795"/>
    </location>
</feature>
<reference evidence="13" key="1">
    <citation type="journal article" date="2014" name="Int. J. Syst. Evol. Microbiol.">
        <title>Complete genome sequence of Corynebacterium casei LMG S-19264T (=DSM 44701T), isolated from a smear-ripened cheese.</title>
        <authorList>
            <consortium name="US DOE Joint Genome Institute (JGI-PGF)"/>
            <person name="Walter F."/>
            <person name="Albersmeier A."/>
            <person name="Kalinowski J."/>
            <person name="Ruckert C."/>
        </authorList>
    </citation>
    <scope>NUCLEOTIDE SEQUENCE</scope>
    <source>
        <strain evidence="13">KCTC 12368</strain>
    </source>
</reference>
<evidence type="ECO:0000256" key="9">
    <source>
        <dbReference type="RuleBase" id="RU003357"/>
    </source>
</evidence>
<evidence type="ECO:0000256" key="2">
    <source>
        <dbReference type="ARBA" id="ARBA00022448"/>
    </source>
</evidence>
<reference evidence="13" key="2">
    <citation type="submission" date="2020-09" db="EMBL/GenBank/DDBJ databases">
        <authorList>
            <person name="Sun Q."/>
            <person name="Kim S."/>
        </authorList>
    </citation>
    <scope>NUCLEOTIDE SEQUENCE</scope>
    <source>
        <strain evidence="13">KCTC 12368</strain>
    </source>
</reference>
<evidence type="ECO:0000256" key="3">
    <source>
        <dbReference type="ARBA" id="ARBA00022452"/>
    </source>
</evidence>
<evidence type="ECO:0000256" key="8">
    <source>
        <dbReference type="PROSITE-ProRule" id="PRU01360"/>
    </source>
</evidence>
<keyword evidence="2 8" id="KW-0813">Transport</keyword>
<dbReference type="InterPro" id="IPR000531">
    <property type="entry name" value="Beta-barrel_TonB"/>
</dbReference>
<dbReference type="EMBL" id="BMWX01000004">
    <property type="protein sequence ID" value="GGZ31094.1"/>
    <property type="molecule type" value="Genomic_DNA"/>
</dbReference>
<dbReference type="InterPro" id="IPR023997">
    <property type="entry name" value="TonB-dep_OMP_SusC/RagA_CS"/>
</dbReference>
<keyword evidence="4 8" id="KW-0812">Transmembrane</keyword>
<feature type="domain" description="TonB-dependent receptor plug" evidence="12">
    <location>
        <begin position="112"/>
        <end position="225"/>
    </location>
</feature>
<evidence type="ECO:0000256" key="5">
    <source>
        <dbReference type="ARBA" id="ARBA00023077"/>
    </source>
</evidence>
<sequence length="1022" mass="112025">MLMKKLFTIIAFFVVSITLAQTVTVRGTVTNAETGEPLIGANILIKGTSNGTITDLNGIYSLNAEKSSTLVFSFIGFGSKEEIVGNRSIIDVNLSGSELDEVIVVGYGTQKKKNLTGAVGTLNTEDIGSQSVTSAASVLQGRVSGVQLIQGSAQPGNDNPTIQIRGVGTVRSSIDGQNNDSAPLVLVDGVQSTLNDVHPNDIESFSVLKDASSAAIYGARAANGVILVTTKRGKSGKPKVSLNSYIAFQSATATPSVLSPYNFALLKNEAQTNIGNTESYTQSELDLFKNGGNPLYNNGPSFFDEGYRKGAPLQNHYFSVTGGTEYVKYMFSAGFQDQEGIVIETDSKRYNFRSNVDVKVSEKFRTGLNISGSFTNSNEPNYSNFGVTQLVRDMIRHAPLNPYRYENGYISMGNVELSGRTSTAIHPIGLAKYGGNDNTKYYRATPNLYMELEPIKDLIFKANGSVYVEDRKQSFFRSKMTVSDGKNVFTANGLGEYRETDFLNTTSTFELTARYNKTFGKSNFGGLAGYTSQAYRQDFLSAANEGYNNDLLTELDVASLNPSVGGNASEWALQSYFGRVNYDYDGKYLAEFNIRYDGSSRFGENNQYGTFPSFSLGWNMAKEAFMANLTKVNEMKIRASWGQLGNQNIGNYSSIATVNLDQPYVFGNSLVAGAASRALANPNVKWETTETTDIGLDMTIFDYKLSFTADYYNRKSKNVLLSPPVVATLGNLSPPVQNQGEIQNQGYEFSLNYYGNIGSEFRYSLSGNWSHNDNKVLKLDSEFLSANKVLTKEGYPINSFYGHVITGIFQSDIEAQDAESFGLQPGATLVSAGDYIYEDRDGNGIVNADDRAIIGDPNIRNTYGMTLTADYKGFNFRMMFQGVLGRDVENGVFGTDGMRGYSNLTNLYLDRWTPENPDTDVPRVATNYKYNTSLFVGPALSSAILNASYLRMKHIELGYTFPVELTERLGFSNLRVYVAGQNLLTFTKFVDGFDPEDASTFNNVNDSYPQAKTVSMGVNISF</sequence>
<dbReference type="Pfam" id="PF00593">
    <property type="entry name" value="TonB_dep_Rec_b-barrel"/>
    <property type="match status" value="1"/>
</dbReference>
<evidence type="ECO:0000313" key="13">
    <source>
        <dbReference type="EMBL" id="GGZ31094.1"/>
    </source>
</evidence>
<keyword evidence="14" id="KW-1185">Reference proteome</keyword>
<dbReference type="InterPro" id="IPR023996">
    <property type="entry name" value="TonB-dep_OMP_SusC/RagA"/>
</dbReference>
<dbReference type="Proteomes" id="UP000619457">
    <property type="component" value="Unassembled WGS sequence"/>
</dbReference>
<dbReference type="SUPFAM" id="SSF49464">
    <property type="entry name" value="Carboxypeptidase regulatory domain-like"/>
    <property type="match status" value="1"/>
</dbReference>
<evidence type="ECO:0000256" key="1">
    <source>
        <dbReference type="ARBA" id="ARBA00004571"/>
    </source>
</evidence>
<keyword evidence="3 8" id="KW-1134">Transmembrane beta strand</keyword>
<dbReference type="FunFam" id="2.170.130.10:FF:000003">
    <property type="entry name" value="SusC/RagA family TonB-linked outer membrane protein"/>
    <property type="match status" value="1"/>
</dbReference>
<comment type="similarity">
    <text evidence="8 9">Belongs to the TonB-dependent receptor family.</text>
</comment>
<dbReference type="InterPro" id="IPR039426">
    <property type="entry name" value="TonB-dep_rcpt-like"/>
</dbReference>
<feature type="chain" id="PRO_5036673892" evidence="10">
    <location>
        <begin position="21"/>
        <end position="1022"/>
    </location>
</feature>
<gene>
    <name evidence="13" type="ORF">GCM10007049_25080</name>
</gene>
<name>A0A918USK9_9BACT</name>
<dbReference type="Gene3D" id="2.40.170.20">
    <property type="entry name" value="TonB-dependent receptor, beta-barrel domain"/>
    <property type="match status" value="1"/>
</dbReference>
<evidence type="ECO:0000259" key="12">
    <source>
        <dbReference type="Pfam" id="PF07715"/>
    </source>
</evidence>
<dbReference type="SUPFAM" id="SSF56935">
    <property type="entry name" value="Porins"/>
    <property type="match status" value="1"/>
</dbReference>
<keyword evidence="6 8" id="KW-0472">Membrane</keyword>
<evidence type="ECO:0000256" key="10">
    <source>
        <dbReference type="SAM" id="SignalP"/>
    </source>
</evidence>
<protein>
    <submittedName>
        <fullName evidence="13">SusC/RagA family TonB-linked outer membrane protein</fullName>
    </submittedName>
</protein>
<dbReference type="PROSITE" id="PS52016">
    <property type="entry name" value="TONB_DEPENDENT_REC_3"/>
    <property type="match status" value="1"/>
</dbReference>
<dbReference type="Pfam" id="PF07715">
    <property type="entry name" value="Plug"/>
    <property type="match status" value="1"/>
</dbReference>
<comment type="caution">
    <text evidence="13">The sequence shown here is derived from an EMBL/GenBank/DDBJ whole genome shotgun (WGS) entry which is preliminary data.</text>
</comment>
<dbReference type="NCBIfam" id="TIGR04056">
    <property type="entry name" value="OMP_RagA_SusC"/>
    <property type="match status" value="1"/>
</dbReference>
<evidence type="ECO:0000256" key="6">
    <source>
        <dbReference type="ARBA" id="ARBA00023136"/>
    </source>
</evidence>
<organism evidence="13 14">
    <name type="scientific">Echinicola pacifica</name>
    <dbReference type="NCBI Taxonomy" id="346377"/>
    <lineage>
        <taxon>Bacteria</taxon>
        <taxon>Pseudomonadati</taxon>
        <taxon>Bacteroidota</taxon>
        <taxon>Cytophagia</taxon>
        <taxon>Cytophagales</taxon>
        <taxon>Cyclobacteriaceae</taxon>
        <taxon>Echinicola</taxon>
    </lineage>
</organism>